<accession>A0AB37WLS2</accession>
<evidence type="ECO:0000313" key="2">
    <source>
        <dbReference type="EMBL" id="RYN30921.1"/>
    </source>
</evidence>
<feature type="compositionally biased region" description="Basic and acidic residues" evidence="1">
    <location>
        <begin position="310"/>
        <end position="329"/>
    </location>
</feature>
<feature type="region of interest" description="Disordered" evidence="1">
    <location>
        <begin position="1"/>
        <end position="65"/>
    </location>
</feature>
<evidence type="ECO:0000313" key="3">
    <source>
        <dbReference type="Proteomes" id="UP000292340"/>
    </source>
</evidence>
<comment type="caution">
    <text evidence="2">The sequence shown here is derived from an EMBL/GenBank/DDBJ whole genome shotgun (WGS) entry which is preliminary data.</text>
</comment>
<name>A0AB37WLS2_9PLEO</name>
<feature type="region of interest" description="Disordered" evidence="1">
    <location>
        <begin position="255"/>
        <end position="329"/>
    </location>
</feature>
<feature type="region of interest" description="Disordered" evidence="1">
    <location>
        <begin position="142"/>
        <end position="211"/>
    </location>
</feature>
<proteinExistence type="predicted"/>
<dbReference type="AlphaFoldDB" id="A0AB37WLS2"/>
<gene>
    <name evidence="2" type="ORF">AA0115_g4516</name>
</gene>
<dbReference type="Proteomes" id="UP000292340">
    <property type="component" value="Unassembled WGS sequence"/>
</dbReference>
<feature type="compositionally biased region" description="Polar residues" evidence="1">
    <location>
        <begin position="146"/>
        <end position="165"/>
    </location>
</feature>
<evidence type="ECO:0000256" key="1">
    <source>
        <dbReference type="SAM" id="MobiDB-lite"/>
    </source>
</evidence>
<protein>
    <submittedName>
        <fullName evidence="2">Uncharacterized protein</fullName>
    </submittedName>
</protein>
<organism evidence="2 3">
    <name type="scientific">Alternaria tenuissima</name>
    <dbReference type="NCBI Taxonomy" id="119927"/>
    <lineage>
        <taxon>Eukaryota</taxon>
        <taxon>Fungi</taxon>
        <taxon>Dikarya</taxon>
        <taxon>Ascomycota</taxon>
        <taxon>Pezizomycotina</taxon>
        <taxon>Dothideomycetes</taxon>
        <taxon>Pleosporomycetidae</taxon>
        <taxon>Pleosporales</taxon>
        <taxon>Pleosporineae</taxon>
        <taxon>Pleosporaceae</taxon>
        <taxon>Alternaria</taxon>
        <taxon>Alternaria sect. Alternaria</taxon>
        <taxon>Alternaria alternata complex</taxon>
    </lineage>
</organism>
<reference evidence="2" key="2">
    <citation type="journal article" date="2019" name="bioRxiv">
        <title>Genomics, evolutionary history and diagnostics of the Alternaria alternata species group including apple and Asian pear pathotypes.</title>
        <authorList>
            <person name="Armitage A.D."/>
            <person name="Cockerton H.M."/>
            <person name="Sreenivasaprasad S."/>
            <person name="Woodhall J.W."/>
            <person name="Lane C.R."/>
            <person name="Harrison R.J."/>
            <person name="Clarkson J.P."/>
        </authorList>
    </citation>
    <scope>NUCLEOTIDE SEQUENCE</scope>
    <source>
        <strain evidence="2">FERA 1164</strain>
    </source>
</reference>
<reference evidence="2" key="1">
    <citation type="submission" date="2017-10" db="EMBL/GenBank/DDBJ databases">
        <authorList>
            <person name="Armitage A.D."/>
            <person name="Barbara D.J."/>
            <person name="Woodhall J.W."/>
            <person name="Sreenivasaprasad S."/>
            <person name="Lane C.R."/>
            <person name="Clarkson J.P."/>
            <person name="Harrison R.J."/>
        </authorList>
    </citation>
    <scope>NUCLEOTIDE SEQUENCE</scope>
    <source>
        <strain evidence="2">FERA 1164</strain>
    </source>
</reference>
<dbReference type="EMBL" id="PDXB01000009">
    <property type="protein sequence ID" value="RYN30921.1"/>
    <property type="molecule type" value="Genomic_DNA"/>
</dbReference>
<sequence length="329" mass="36153">MADLEEDDTSSNAARQGVPAPSSLESARKASETSSLEPSSGVPSVSIEYGNPLIENTETAQRHESYYKEIPENLEDDMGEGIDTSWDQITPKFKEARHAMYNEHEAGVSEPYKTPSGVWGVAPSNASTTSIPSGGEIVQSKFAQALKTQSGPASSLESIQKQPTLQRREESRGAPKPPPLSLRQRAGRFTSNILSPFRSRKESQPADGFYLPKERSASMEALYEPEWSPTIEIISKAKAPISELWPDTTPAELYSPPAELYSPPAELYSPPPEGRETVDYFAASRTRRQGAPRTPIAELPGEDAISSLPKKNEDLTPREDLARKRRHDT</sequence>
<feature type="compositionally biased region" description="Polar residues" evidence="1">
    <location>
        <begin position="32"/>
        <end position="43"/>
    </location>
</feature>